<proteinExistence type="predicted"/>
<evidence type="ECO:0000313" key="5">
    <source>
        <dbReference type="EMBL" id="SDO62035.1"/>
    </source>
</evidence>
<evidence type="ECO:0000313" key="6">
    <source>
        <dbReference type="Proteomes" id="UP000199073"/>
    </source>
</evidence>
<dbReference type="SUPFAM" id="SSF55486">
    <property type="entry name" value="Metalloproteases ('zincins'), catalytic domain"/>
    <property type="match status" value="1"/>
</dbReference>
<dbReference type="Gene3D" id="2.60.40.2810">
    <property type="match status" value="1"/>
</dbReference>
<dbReference type="Gene3D" id="2.60.40.10">
    <property type="entry name" value="Immunoglobulins"/>
    <property type="match status" value="3"/>
</dbReference>
<name>A0A1H0L1T6_9BACT</name>
<evidence type="ECO:0000259" key="3">
    <source>
        <dbReference type="Pfam" id="PF05548"/>
    </source>
</evidence>
<dbReference type="Pfam" id="PF10633">
    <property type="entry name" value="NPCBM_assoc"/>
    <property type="match status" value="1"/>
</dbReference>
<evidence type="ECO:0000256" key="2">
    <source>
        <dbReference type="SAM" id="Phobius"/>
    </source>
</evidence>
<dbReference type="AlphaFoldDB" id="A0A1H0L1T6"/>
<feature type="transmembrane region" description="Helical" evidence="2">
    <location>
        <begin position="41"/>
        <end position="65"/>
    </location>
</feature>
<reference evidence="5 6" key="1">
    <citation type="submission" date="2016-10" db="EMBL/GenBank/DDBJ databases">
        <authorList>
            <person name="de Groot N.N."/>
        </authorList>
    </citation>
    <scope>NUCLEOTIDE SEQUENCE [LARGE SCALE GENOMIC DNA]</scope>
    <source>
        <strain evidence="5 6">DSM 12130</strain>
    </source>
</reference>
<feature type="domain" description="Peptidase M11 gametolysin" evidence="3">
    <location>
        <begin position="305"/>
        <end position="481"/>
    </location>
</feature>
<feature type="region of interest" description="Disordered" evidence="1">
    <location>
        <begin position="1"/>
        <end position="24"/>
    </location>
</feature>
<keyword evidence="6" id="KW-1185">Reference proteome</keyword>
<dbReference type="Proteomes" id="UP000199073">
    <property type="component" value="Unassembled WGS sequence"/>
</dbReference>
<dbReference type="InterPro" id="IPR018905">
    <property type="entry name" value="A-galactase_NEW3"/>
</dbReference>
<evidence type="ECO:0000259" key="4">
    <source>
        <dbReference type="Pfam" id="PF10633"/>
    </source>
</evidence>
<keyword evidence="2" id="KW-1133">Transmembrane helix</keyword>
<dbReference type="InterPro" id="IPR008752">
    <property type="entry name" value="Peptidase_M11"/>
</dbReference>
<feature type="domain" description="Alpha-galactosidase NEW3" evidence="4">
    <location>
        <begin position="718"/>
        <end position="788"/>
    </location>
</feature>
<keyword evidence="2" id="KW-0812">Transmembrane</keyword>
<gene>
    <name evidence="5" type="ORF">SAMN05660330_00632</name>
</gene>
<accession>A0A1H0L1T6</accession>
<dbReference type="STRING" id="91360.SAMN05660330_00632"/>
<sequence>MISPSAAQTSASANSAKYNSARNRATTKKARERFAFSPSHFAVPSIFSLFVAAFFILCLASQALFAESVQAKNSMTPDKLGRQQVENETMVLARLMAAYNKADQSTRANMLNGLIAQARIRQALMAELVQTDPDGAARAAIPAKFRAGMPTEIQQMLEQKLELSGELEVTYTDYEDGSYRLRHVLATNNGRFELHLPDNAGHAGAMQSGIQARARGWFFKHDGETDGSLVVNDGPDGLQLLADGAATTSTATSTAILPNTLGEQRVAVMMVNFLDNGAQPWTLDEANDLVFGTVNDFYQENSNGQTWLTGDVYGYYTLPINATCDSWQIHVEAQEAAEAQGVDLSVYNRMIYIFPPNSSCGWTGQGTLGGTVSLAWINGSFTLRTIGHELGHNYGVHHAELLECGSDIIGDTCISITYGDSLDIMGEPGVTGHFNTFNKEMMGWLTQDSGEVITVTSDGNYFLEPYETTPAGGAKGIKIPRGTDSTTGQQLWYYLEYRQALGFDSFLEDKTGITDGVVFRLATEADIESSQLLDMTPDSIRYDLDDAALAAGYSYDDPYAGVTVTTEWTDPAGASVSISFSEQSCTPANPLLSLSPSESEWVEAGTTITYSVTVTNRDSLKCAASDFIIKAELPAGWNADSTSLNLAPGASETVFINVTSAADTTDGFYDIPINATNSINNIYQTNGTVTYVVETPAPLCVGANPLVSLAVSDAQPVEAGTPVLYSVTLTNQDSPECAAQVFNVSASALPAGWTASSASVNLVPGESTTVDINVTSTTNTAEGNYDFTIMGENFSTPEYYGATGATYSVTAPVPVCNPTSPIISFATSASTEVTAGTTVRYDGIVTNMDSSGCAPSDYIVSANLPTGWTGSSAVVTLDPGGSAPITIDITSAPDAADGSYLIDMTLQNVTTGDYSGNSSVNYTIVSPANNTPVATDDSVVLTAKNEITIDVLANDYDPDGDNMTIIQVTQGAKGSVAIIDGGNLLYTPVKNFKGGDSFTYTISDGSETSTATVNISLETAANDKVKNK</sequence>
<dbReference type="RefSeq" id="WP_218121709.1">
    <property type="nucleotide sequence ID" value="NZ_FNJI01000004.1"/>
</dbReference>
<keyword evidence="2" id="KW-0472">Membrane</keyword>
<dbReference type="InterPro" id="IPR013783">
    <property type="entry name" value="Ig-like_fold"/>
</dbReference>
<dbReference type="EMBL" id="FNJI01000004">
    <property type="protein sequence ID" value="SDO62035.1"/>
    <property type="molecule type" value="Genomic_DNA"/>
</dbReference>
<organism evidence="5 6">
    <name type="scientific">Desulforhopalus singaporensis</name>
    <dbReference type="NCBI Taxonomy" id="91360"/>
    <lineage>
        <taxon>Bacteria</taxon>
        <taxon>Pseudomonadati</taxon>
        <taxon>Thermodesulfobacteriota</taxon>
        <taxon>Desulfobulbia</taxon>
        <taxon>Desulfobulbales</taxon>
        <taxon>Desulfocapsaceae</taxon>
        <taxon>Desulforhopalus</taxon>
    </lineage>
</organism>
<dbReference type="Pfam" id="PF05548">
    <property type="entry name" value="Peptidase_M11"/>
    <property type="match status" value="1"/>
</dbReference>
<dbReference type="Pfam" id="PF17963">
    <property type="entry name" value="Big_9"/>
    <property type="match status" value="1"/>
</dbReference>
<evidence type="ECO:0000256" key="1">
    <source>
        <dbReference type="SAM" id="MobiDB-lite"/>
    </source>
</evidence>
<protein>
    <submittedName>
        <fullName evidence="5">NPCBM-associated, NEW3 domain of alpha-galactosidase</fullName>
    </submittedName>
</protein>